<dbReference type="CDD" id="cd00051">
    <property type="entry name" value="EFh"/>
    <property type="match status" value="1"/>
</dbReference>
<keyword evidence="6" id="KW-1185">Reference proteome</keyword>
<evidence type="ECO:0000256" key="1">
    <source>
        <dbReference type="SAM" id="MobiDB-lite"/>
    </source>
</evidence>
<reference evidence="3 5" key="1">
    <citation type="submission" date="2015-07" db="EMBL/GenBank/DDBJ databases">
        <title>Genome of Polaribacter dokdonenesis DSW-5, isolated from seawater off Dokdo in Korea.</title>
        <authorList>
            <person name="Yoon K."/>
            <person name="Song J.Y."/>
            <person name="Kim J.F."/>
        </authorList>
    </citation>
    <scope>NUCLEOTIDE SEQUENCE [LARGE SCALE GENOMIC DNA]</scope>
    <source>
        <strain evidence="3 5">DSW-5</strain>
    </source>
</reference>
<dbReference type="InterPro" id="IPR018247">
    <property type="entry name" value="EF_Hand_1_Ca_BS"/>
</dbReference>
<dbReference type="PATRIC" id="fig|1300348.6.peg.2551"/>
<evidence type="ECO:0000313" key="5">
    <source>
        <dbReference type="Proteomes" id="UP000037716"/>
    </source>
</evidence>
<evidence type="ECO:0000313" key="6">
    <source>
        <dbReference type="Proteomes" id="UP000183071"/>
    </source>
</evidence>
<evidence type="ECO:0000313" key="3">
    <source>
        <dbReference type="EMBL" id="KOY52989.1"/>
    </source>
</evidence>
<dbReference type="SMART" id="SM00054">
    <property type="entry name" value="EFh"/>
    <property type="match status" value="2"/>
</dbReference>
<gene>
    <name evidence="3" type="ORF">I602_2549</name>
    <name evidence="4" type="ORF">SAMN05444353_2324</name>
</gene>
<dbReference type="Proteomes" id="UP000037716">
    <property type="component" value="Unassembled WGS sequence"/>
</dbReference>
<dbReference type="Proteomes" id="UP000183071">
    <property type="component" value="Unassembled WGS sequence"/>
</dbReference>
<dbReference type="InterPro" id="IPR002048">
    <property type="entry name" value="EF_hand_dom"/>
</dbReference>
<accession>A0A0M9CIQ8</accession>
<evidence type="ECO:0000313" key="4">
    <source>
        <dbReference type="EMBL" id="SEE55602.1"/>
    </source>
</evidence>
<protein>
    <submittedName>
        <fullName evidence="3 4">EF hand</fullName>
    </submittedName>
</protein>
<dbReference type="OrthoDB" id="1145220at2"/>
<dbReference type="EMBL" id="LGBR01000001">
    <property type="protein sequence ID" value="KOY52989.1"/>
    <property type="molecule type" value="Genomic_DNA"/>
</dbReference>
<organism evidence="3 5">
    <name type="scientific">Polaribacter dokdonensis DSW-5</name>
    <dbReference type="NCBI Taxonomy" id="1300348"/>
    <lineage>
        <taxon>Bacteria</taxon>
        <taxon>Pseudomonadati</taxon>
        <taxon>Bacteroidota</taxon>
        <taxon>Flavobacteriia</taxon>
        <taxon>Flavobacteriales</taxon>
        <taxon>Flavobacteriaceae</taxon>
    </lineage>
</organism>
<name>A0A0M9CIQ8_9FLAO</name>
<dbReference type="AlphaFoldDB" id="A0A0M9CIQ8"/>
<dbReference type="GO" id="GO:0005509">
    <property type="term" value="F:calcium ion binding"/>
    <property type="evidence" value="ECO:0007669"/>
    <property type="project" value="InterPro"/>
</dbReference>
<dbReference type="STRING" id="1300348.I602_2549"/>
<evidence type="ECO:0000259" key="2">
    <source>
        <dbReference type="PROSITE" id="PS50222"/>
    </source>
</evidence>
<dbReference type="InterPro" id="IPR011992">
    <property type="entry name" value="EF-hand-dom_pair"/>
</dbReference>
<proteinExistence type="predicted"/>
<dbReference type="PROSITE" id="PS50222">
    <property type="entry name" value="EF_HAND_2"/>
    <property type="match status" value="1"/>
</dbReference>
<feature type="region of interest" description="Disordered" evidence="1">
    <location>
        <begin position="21"/>
        <end position="40"/>
    </location>
</feature>
<feature type="domain" description="EF-hand" evidence="2">
    <location>
        <begin position="54"/>
        <end position="89"/>
    </location>
</feature>
<dbReference type="Pfam" id="PF13202">
    <property type="entry name" value="EF-hand_5"/>
    <property type="match status" value="2"/>
</dbReference>
<sequence length="97" mass="11247">MKKTLLTITFFAFGVLSSFGQENREDQKRQGPPSIKKIFKDLDKNEDGKISLKEAKGPLKQDFKKIDTNKDGFISKEELKKAPKPKRPERPERREIN</sequence>
<dbReference type="SUPFAM" id="SSF47473">
    <property type="entry name" value="EF-hand"/>
    <property type="match status" value="1"/>
</dbReference>
<dbReference type="Gene3D" id="1.10.238.10">
    <property type="entry name" value="EF-hand"/>
    <property type="match status" value="2"/>
</dbReference>
<feature type="region of interest" description="Disordered" evidence="1">
    <location>
        <begin position="74"/>
        <end position="97"/>
    </location>
</feature>
<comment type="caution">
    <text evidence="3">The sequence shown here is derived from an EMBL/GenBank/DDBJ whole genome shotgun (WGS) entry which is preliminary data.</text>
</comment>
<dbReference type="PROSITE" id="PS00018">
    <property type="entry name" value="EF_HAND_1"/>
    <property type="match status" value="1"/>
</dbReference>
<dbReference type="RefSeq" id="WP_053975040.1">
    <property type="nucleotide sequence ID" value="NZ_FNUE01000002.1"/>
</dbReference>
<dbReference type="EMBL" id="FNUE01000002">
    <property type="protein sequence ID" value="SEE55602.1"/>
    <property type="molecule type" value="Genomic_DNA"/>
</dbReference>
<reference evidence="4 6" key="2">
    <citation type="submission" date="2016-10" db="EMBL/GenBank/DDBJ databases">
        <authorList>
            <person name="Varghese N."/>
            <person name="Submissions S."/>
        </authorList>
    </citation>
    <scope>NUCLEOTIDE SEQUENCE [LARGE SCALE GENOMIC DNA]</scope>
    <source>
        <strain evidence="4 6">DSW-5</strain>
    </source>
</reference>